<protein>
    <submittedName>
        <fullName evidence="4">Trafficking protein particle complex subunit 11</fullName>
    </submittedName>
</protein>
<gene>
    <name evidence="4" type="ORF">NKR23_g3269</name>
</gene>
<name>A0AA38S649_9PEZI</name>
<proteinExistence type="predicted"/>
<feature type="domain" description="Trafficking protein particle complex subunit 11" evidence="3">
    <location>
        <begin position="336"/>
        <end position="603"/>
    </location>
</feature>
<dbReference type="PANTHER" id="PTHR14374">
    <property type="entry name" value="FOIE GRAS"/>
    <property type="match status" value="1"/>
</dbReference>
<dbReference type="EMBL" id="JANBVO010000006">
    <property type="protein sequence ID" value="KAJ9151374.1"/>
    <property type="molecule type" value="Genomic_DNA"/>
</dbReference>
<evidence type="ECO:0000313" key="4">
    <source>
        <dbReference type="EMBL" id="KAJ9151374.1"/>
    </source>
</evidence>
<dbReference type="Pfam" id="PF07919">
    <property type="entry name" value="Gryzun"/>
    <property type="match status" value="1"/>
</dbReference>
<feature type="region of interest" description="Disordered" evidence="1">
    <location>
        <begin position="261"/>
        <end position="283"/>
    </location>
</feature>
<evidence type="ECO:0000256" key="1">
    <source>
        <dbReference type="SAM" id="MobiDB-lite"/>
    </source>
</evidence>
<dbReference type="Pfam" id="PF11817">
    <property type="entry name" value="Foie-gras_1"/>
    <property type="match status" value="1"/>
</dbReference>
<accession>A0AA38S649</accession>
<dbReference type="PANTHER" id="PTHR14374:SF0">
    <property type="entry name" value="TRAFFICKING PROTEIN PARTICLE COMPLEX SUBUNIT 11"/>
    <property type="match status" value="1"/>
</dbReference>
<feature type="domain" description="Gryzun putative trafficking through Golgi" evidence="2">
    <location>
        <begin position="630"/>
        <end position="1213"/>
    </location>
</feature>
<reference evidence="4" key="1">
    <citation type="submission" date="2022-07" db="EMBL/GenBank/DDBJ databases">
        <title>Fungi with potential for degradation of polypropylene.</title>
        <authorList>
            <person name="Gostincar C."/>
        </authorList>
    </citation>
    <scope>NUCLEOTIDE SEQUENCE</scope>
    <source>
        <strain evidence="4">EXF-13308</strain>
    </source>
</reference>
<evidence type="ECO:0000313" key="5">
    <source>
        <dbReference type="Proteomes" id="UP001174694"/>
    </source>
</evidence>
<sequence length="1222" mass="138176">MDEYPPCSLDHSDPLLLVLGVSSTYAIESSLEPDLKEEAILLRSEPPPVDDVHAGPLLQYIQDADASDLPYNRRDAGRKYRFRVRTAGRSYLLPPRRVRLPENFEATDVPPVLHSPFSPLSPASHLYPDGLVDARWLRKHQELVPSAFMCFYTLTSDPTLASLDDNKIKTDISNLRSALLQSGYKSRLAVVIFSDQTTPSTEGVQERLDNIRRGSGLDAKLFFSVPTHGSIEEIERIADNTLVMVYAQVLEYYRDLGRHTRKKRGRGVAPQPTVPPTSGTSQTLSLPGWNVRYDFKSAVFAEYRMEMDTALRSFEQAYETLLSADVLDIIPSWSPRWNEARMLADIISVRVIRCLLWDGRYTAAVRRWQHHRDRIADFVDRRGHGTNNYGWEASEARWAVVMANLIDKAGIDEFDPATSILYLQPDRLLVAERLQPWEHLHHTGYWYRAAARHTYARRALAYSMPEDDRRSPSMSPASQVASKAFTYDTYMCPEPYEEYPVGHSGVNHSQMIIGYLTAAKEQFSYRGQRRLAAEITLECAKELASRRAWRDVVDLLRPLWNDMTFRAEGWFDIAEDLCWTLRVAAVQTCQADIIVPIDWELLNKKFTKRTNWHYDISRSLEGIESAKQDVKIIDDTGASFLSASFIFRHEEGKAGQTCAAQLSISSDAFSESAPVTFQSIEVSFEGSLRSITLSHVPSDVASRNTRVILKRITLDEITPDNIEVSQAEEETSPSVLRGTGDLTLAPGKTVVFEMGVPLREQGTAEAVLAKFTLENDSFSLEHLKMLRKPSMRGVWFLSPASSRPVARANPYSIRILPRPPKLEIEPLNLRDQYYTNEPVELRFKIFNEEDCDASAKFDIALYGEQPPNFRLRIGDQVETRALADGEESRLSGVSLGSIKSAESTPVTVTITPIERMSSYGLTLRVLYHLVTDPATPIIQTKELQLNVASPFEANYDLLPRVHPDPWPSLFDYEGIQDLSDSGNEIQQPHGLSQKWCLFTRYASFAAEDLVVKEVDIEIASAQRVRCHTSKRASLPVDGLQVSPKTIEEAEFDVVAQKMSLDDRSPASLDLSFIIKWTRLDDDSAIINRTVLPVPRMNIFGTEPRVLASVSYVDQPARLIFLTLNIENPSNHFLTFGLSMEPSDEFAFSGAKQVTLNVLPVSRRSVTYRLLPLVRGAWIKPLLVVRDKYFQKVLRIIPTDGMKLDKDGFLIWVPEEEEEVKTD</sequence>
<evidence type="ECO:0000259" key="3">
    <source>
        <dbReference type="Pfam" id="PF11817"/>
    </source>
</evidence>
<organism evidence="4 5">
    <name type="scientific">Pleurostoma richardsiae</name>
    <dbReference type="NCBI Taxonomy" id="41990"/>
    <lineage>
        <taxon>Eukaryota</taxon>
        <taxon>Fungi</taxon>
        <taxon>Dikarya</taxon>
        <taxon>Ascomycota</taxon>
        <taxon>Pezizomycotina</taxon>
        <taxon>Sordariomycetes</taxon>
        <taxon>Sordariomycetidae</taxon>
        <taxon>Calosphaeriales</taxon>
        <taxon>Pleurostomataceae</taxon>
        <taxon>Pleurostoma</taxon>
    </lineage>
</organism>
<dbReference type="Proteomes" id="UP001174694">
    <property type="component" value="Unassembled WGS sequence"/>
</dbReference>
<dbReference type="InterPro" id="IPR012880">
    <property type="entry name" value="Gryzun"/>
</dbReference>
<dbReference type="AlphaFoldDB" id="A0AA38S649"/>
<keyword evidence="5" id="KW-1185">Reference proteome</keyword>
<evidence type="ECO:0000259" key="2">
    <source>
        <dbReference type="Pfam" id="PF07919"/>
    </source>
</evidence>
<comment type="caution">
    <text evidence="4">The sequence shown here is derived from an EMBL/GenBank/DDBJ whole genome shotgun (WGS) entry which is preliminary data.</text>
</comment>
<dbReference type="InterPro" id="IPR021773">
    <property type="entry name" value="TPC11"/>
</dbReference>